<feature type="compositionally biased region" description="Low complexity" evidence="1">
    <location>
        <begin position="73"/>
        <end position="84"/>
    </location>
</feature>
<gene>
    <name evidence="2" type="ORF">N8I77_008269</name>
</gene>
<evidence type="ECO:0000313" key="3">
    <source>
        <dbReference type="Proteomes" id="UP001265746"/>
    </source>
</evidence>
<feature type="region of interest" description="Disordered" evidence="1">
    <location>
        <begin position="381"/>
        <end position="438"/>
    </location>
</feature>
<feature type="compositionally biased region" description="Acidic residues" evidence="1">
    <location>
        <begin position="178"/>
        <end position="196"/>
    </location>
</feature>
<feature type="compositionally biased region" description="Polar residues" evidence="1">
    <location>
        <begin position="404"/>
        <end position="414"/>
    </location>
</feature>
<keyword evidence="3" id="KW-1185">Reference proteome</keyword>
<sequence>MAADEDQAAEICKEPIQTFNAKWLGQDTLLSPISRPENVTSQSATFNPLATTQKEPSEVPQDSEFLGGAFGNSPSTSSVGSSPDSDTEPPLFASIRRILSADPSYAAEDVISAIEKRSGGKTFVLAGSGSEPAIIEGLISEAPAGQESTSQGAKKRPTTSGGSKSQANKKQKTRTPSDADEDDEDGSGSNSDEDGDDKGSGGGGGGGDGTPRHTRDESFEGWICPYCLETHLERYHSPKSKLENVKKSLPQYFMSAKQWGQVKKLKTERPQKEKDFQKWLQVQKTWYQDVWKIIFPNSQYVPDSPFHTTNEALKERCHQVVEAMLGLECERAQARDCSSREDTQLFTRLQVKEMLEKALQIGSDSLPFDAQHFGKRKVVEATHTEPQTSGTATTPEDEVAGPTPNRSDGVTPNSEGVAAETEGTSTPENTLSSIPKAVTPQPCPFQVAVDAQQIPLHSSSEVPLENNGQSIFISIELKPKKRFQATGQTLVGWVQVTAPSVFSINIKDVRDLDLSDL</sequence>
<accession>A0AAD9SDT6</accession>
<name>A0AAD9SDT6_PHOAM</name>
<feature type="region of interest" description="Disordered" evidence="1">
    <location>
        <begin position="136"/>
        <end position="216"/>
    </location>
</feature>
<dbReference type="AlphaFoldDB" id="A0AAD9SDT6"/>
<evidence type="ECO:0000313" key="2">
    <source>
        <dbReference type="EMBL" id="KAK2605432.1"/>
    </source>
</evidence>
<feature type="compositionally biased region" description="Gly residues" evidence="1">
    <location>
        <begin position="200"/>
        <end position="209"/>
    </location>
</feature>
<dbReference type="Proteomes" id="UP001265746">
    <property type="component" value="Unassembled WGS sequence"/>
</dbReference>
<comment type="caution">
    <text evidence="2">The sequence shown here is derived from an EMBL/GenBank/DDBJ whole genome shotgun (WGS) entry which is preliminary data.</text>
</comment>
<feature type="compositionally biased region" description="Polar residues" evidence="1">
    <location>
        <begin position="422"/>
        <end position="433"/>
    </location>
</feature>
<feature type="compositionally biased region" description="Polar residues" evidence="1">
    <location>
        <begin position="37"/>
        <end position="54"/>
    </location>
</feature>
<feature type="compositionally biased region" description="Polar residues" evidence="1">
    <location>
        <begin position="146"/>
        <end position="166"/>
    </location>
</feature>
<feature type="compositionally biased region" description="Polar residues" evidence="1">
    <location>
        <begin position="384"/>
        <end position="394"/>
    </location>
</feature>
<reference evidence="2" key="1">
    <citation type="submission" date="2023-06" db="EMBL/GenBank/DDBJ databases">
        <authorList>
            <person name="Noh H."/>
        </authorList>
    </citation>
    <scope>NUCLEOTIDE SEQUENCE</scope>
    <source>
        <strain evidence="2">DUCC20226</strain>
    </source>
</reference>
<organism evidence="2 3">
    <name type="scientific">Phomopsis amygdali</name>
    <name type="common">Fusicoccum amygdali</name>
    <dbReference type="NCBI Taxonomy" id="1214568"/>
    <lineage>
        <taxon>Eukaryota</taxon>
        <taxon>Fungi</taxon>
        <taxon>Dikarya</taxon>
        <taxon>Ascomycota</taxon>
        <taxon>Pezizomycotina</taxon>
        <taxon>Sordariomycetes</taxon>
        <taxon>Sordariomycetidae</taxon>
        <taxon>Diaporthales</taxon>
        <taxon>Diaporthaceae</taxon>
        <taxon>Diaporthe</taxon>
    </lineage>
</organism>
<proteinExistence type="predicted"/>
<dbReference type="EMBL" id="JAUJFL010000004">
    <property type="protein sequence ID" value="KAK2605432.1"/>
    <property type="molecule type" value="Genomic_DNA"/>
</dbReference>
<evidence type="ECO:0000256" key="1">
    <source>
        <dbReference type="SAM" id="MobiDB-lite"/>
    </source>
</evidence>
<protein>
    <submittedName>
        <fullName evidence="2">Uncharacterized protein</fullName>
    </submittedName>
</protein>
<feature type="region of interest" description="Disordered" evidence="1">
    <location>
        <begin position="33"/>
        <end position="92"/>
    </location>
</feature>